<evidence type="ECO:0000313" key="2">
    <source>
        <dbReference type="Proteomes" id="UP000237347"/>
    </source>
</evidence>
<evidence type="ECO:0000313" key="1">
    <source>
        <dbReference type="EMBL" id="KAK7823751.1"/>
    </source>
</evidence>
<reference evidence="1 2" key="1">
    <citation type="journal article" date="2018" name="Sci. Data">
        <title>The draft genome sequence of cork oak.</title>
        <authorList>
            <person name="Ramos A.M."/>
            <person name="Usie A."/>
            <person name="Barbosa P."/>
            <person name="Barros P.M."/>
            <person name="Capote T."/>
            <person name="Chaves I."/>
            <person name="Simoes F."/>
            <person name="Abreu I."/>
            <person name="Carrasquinho I."/>
            <person name="Faro C."/>
            <person name="Guimaraes J.B."/>
            <person name="Mendonca D."/>
            <person name="Nobrega F."/>
            <person name="Rodrigues L."/>
            <person name="Saibo N.J.M."/>
            <person name="Varela M.C."/>
            <person name="Egas C."/>
            <person name="Matos J."/>
            <person name="Miguel C.M."/>
            <person name="Oliveira M.M."/>
            <person name="Ricardo C.P."/>
            <person name="Goncalves S."/>
        </authorList>
    </citation>
    <scope>NUCLEOTIDE SEQUENCE [LARGE SCALE GENOMIC DNA]</scope>
    <source>
        <strain evidence="2">cv. HL8</strain>
    </source>
</reference>
<gene>
    <name evidence="1" type="ORF">CFP56_035075</name>
</gene>
<comment type="caution">
    <text evidence="1">The sequence shown here is derived from an EMBL/GenBank/DDBJ whole genome shotgun (WGS) entry which is preliminary data.</text>
</comment>
<keyword evidence="2" id="KW-1185">Reference proteome</keyword>
<name>A0AAW0JBY9_QUESU</name>
<accession>A0AAW0JBY9</accession>
<sequence length="45" mass="5211">MPGSSAPLTERETLLLLSFSIRVFEKFQTFFRDTDRERVFNLGSA</sequence>
<dbReference type="Proteomes" id="UP000237347">
    <property type="component" value="Unassembled WGS sequence"/>
</dbReference>
<evidence type="ECO:0008006" key="3">
    <source>
        <dbReference type="Google" id="ProtNLM"/>
    </source>
</evidence>
<proteinExistence type="predicted"/>
<dbReference type="AlphaFoldDB" id="A0AAW0JBY9"/>
<protein>
    <recommendedName>
        <fullName evidence="3">MarR family transcriptional regulator</fullName>
    </recommendedName>
</protein>
<dbReference type="EMBL" id="PKMF04000622">
    <property type="protein sequence ID" value="KAK7823751.1"/>
    <property type="molecule type" value="Genomic_DNA"/>
</dbReference>
<organism evidence="1 2">
    <name type="scientific">Quercus suber</name>
    <name type="common">Cork oak</name>
    <dbReference type="NCBI Taxonomy" id="58331"/>
    <lineage>
        <taxon>Eukaryota</taxon>
        <taxon>Viridiplantae</taxon>
        <taxon>Streptophyta</taxon>
        <taxon>Embryophyta</taxon>
        <taxon>Tracheophyta</taxon>
        <taxon>Spermatophyta</taxon>
        <taxon>Magnoliopsida</taxon>
        <taxon>eudicotyledons</taxon>
        <taxon>Gunneridae</taxon>
        <taxon>Pentapetalae</taxon>
        <taxon>rosids</taxon>
        <taxon>fabids</taxon>
        <taxon>Fagales</taxon>
        <taxon>Fagaceae</taxon>
        <taxon>Quercus</taxon>
    </lineage>
</organism>